<gene>
    <name evidence="2" type="ORF">C5F46_01165</name>
</gene>
<evidence type="ECO:0000313" key="2">
    <source>
        <dbReference type="EMBL" id="PTE19072.1"/>
    </source>
</evidence>
<dbReference type="InterPro" id="IPR012674">
    <property type="entry name" value="Calycin"/>
</dbReference>
<evidence type="ECO:0000313" key="3">
    <source>
        <dbReference type="Proteomes" id="UP000241899"/>
    </source>
</evidence>
<dbReference type="AlphaFoldDB" id="A0A2T4JMG6"/>
<feature type="signal peptide" evidence="1">
    <location>
        <begin position="1"/>
        <end position="22"/>
    </location>
</feature>
<evidence type="ECO:0000256" key="1">
    <source>
        <dbReference type="SAM" id="SignalP"/>
    </source>
</evidence>
<dbReference type="Proteomes" id="UP000241899">
    <property type="component" value="Unassembled WGS sequence"/>
</dbReference>
<dbReference type="OrthoDB" id="594739at2"/>
<dbReference type="PROSITE" id="PS51257">
    <property type="entry name" value="PROKAR_LIPOPROTEIN"/>
    <property type="match status" value="1"/>
</dbReference>
<name>A0A2T4JMG6_9RHOB</name>
<organism evidence="2 3">
    <name type="scientific">Phaeovulum veldkampii DSM 11550</name>
    <dbReference type="NCBI Taxonomy" id="1185920"/>
    <lineage>
        <taxon>Bacteria</taxon>
        <taxon>Pseudomonadati</taxon>
        <taxon>Pseudomonadota</taxon>
        <taxon>Alphaproteobacteria</taxon>
        <taxon>Rhodobacterales</taxon>
        <taxon>Paracoccaceae</taxon>
        <taxon>Phaeovulum</taxon>
    </lineage>
</organism>
<keyword evidence="1" id="KW-0732">Signal</keyword>
<keyword evidence="3" id="KW-1185">Reference proteome</keyword>
<dbReference type="SUPFAM" id="SSF50814">
    <property type="entry name" value="Lipocalins"/>
    <property type="match status" value="1"/>
</dbReference>
<comment type="caution">
    <text evidence="2">The sequence shown here is derived from an EMBL/GenBank/DDBJ whole genome shotgun (WGS) entry which is preliminary data.</text>
</comment>
<protein>
    <submittedName>
        <fullName evidence="2">Lipocalin</fullName>
    </submittedName>
</protein>
<dbReference type="Gene3D" id="2.40.128.20">
    <property type="match status" value="1"/>
</dbReference>
<feature type="chain" id="PRO_5015774418" evidence="1">
    <location>
        <begin position="23"/>
        <end position="169"/>
    </location>
</feature>
<proteinExistence type="predicted"/>
<reference evidence="2 3" key="1">
    <citation type="submission" date="2018-03" db="EMBL/GenBank/DDBJ databases">
        <title>Rhodobacter veldkampii.</title>
        <authorList>
            <person name="Meyer T.E."/>
            <person name="Miller S."/>
            <person name="Lodha T."/>
            <person name="Gandham S."/>
            <person name="Chintalapati S."/>
            <person name="Chintalapati V.R."/>
        </authorList>
    </citation>
    <scope>NUCLEOTIDE SEQUENCE [LARGE SCALE GENOMIC DNA]</scope>
    <source>
        <strain evidence="2 3">DSM 11550</strain>
    </source>
</reference>
<accession>A0A2T4JMG6</accession>
<dbReference type="RefSeq" id="WP_107323534.1">
    <property type="nucleotide sequence ID" value="NZ_NHSP01000053.1"/>
</dbReference>
<dbReference type="EMBL" id="PZKF01000002">
    <property type="protein sequence ID" value="PTE19072.1"/>
    <property type="molecule type" value="Genomic_DNA"/>
</dbReference>
<sequence length="169" mass="17335">MRAISRAPIWALVAVLAACAPAPDATPRRDADTRISSAVLFDPARFAGRWRVAASHTPGCTGAVQDWAAVAGGGYALSGIDCTGPAPAALGGRAIVTGPGGRITPEAGFGRDPVWVLWVDEGYRIAALGTPSGTWAMILVREGAARADLIAAAREVLAFNGYDLAQLAP</sequence>